<dbReference type="AlphaFoldDB" id="A0A813FDX9"/>
<dbReference type="PANTHER" id="PTHR44329">
    <property type="entry name" value="SERINE/THREONINE-PROTEIN KINASE TNNI3K-RELATED"/>
    <property type="match status" value="1"/>
</dbReference>
<dbReference type="Pfam" id="PF00069">
    <property type="entry name" value="Pkinase"/>
    <property type="match status" value="1"/>
</dbReference>
<dbReference type="InterPro" id="IPR011009">
    <property type="entry name" value="Kinase-like_dom_sf"/>
</dbReference>
<evidence type="ECO:0000313" key="4">
    <source>
        <dbReference type="Proteomes" id="UP000654075"/>
    </source>
</evidence>
<dbReference type="EMBL" id="CAJNNV010024819">
    <property type="protein sequence ID" value="CAE8610688.1"/>
    <property type="molecule type" value="Genomic_DNA"/>
</dbReference>
<evidence type="ECO:0000313" key="3">
    <source>
        <dbReference type="EMBL" id="CAE8713913.1"/>
    </source>
</evidence>
<feature type="domain" description="Protein kinase" evidence="1">
    <location>
        <begin position="1"/>
        <end position="195"/>
    </location>
</feature>
<name>A0A813FDX9_POLGL</name>
<dbReference type="OrthoDB" id="4062651at2759"/>
<keyword evidence="4" id="KW-1185">Reference proteome</keyword>
<dbReference type="SUPFAM" id="SSF56112">
    <property type="entry name" value="Protein kinase-like (PK-like)"/>
    <property type="match status" value="1"/>
</dbReference>
<organism evidence="2 4">
    <name type="scientific">Polarella glacialis</name>
    <name type="common">Dinoflagellate</name>
    <dbReference type="NCBI Taxonomy" id="89957"/>
    <lineage>
        <taxon>Eukaryota</taxon>
        <taxon>Sar</taxon>
        <taxon>Alveolata</taxon>
        <taxon>Dinophyceae</taxon>
        <taxon>Suessiales</taxon>
        <taxon>Suessiaceae</taxon>
        <taxon>Polarella</taxon>
    </lineage>
</organism>
<dbReference type="Proteomes" id="UP000654075">
    <property type="component" value="Unassembled WGS sequence"/>
</dbReference>
<dbReference type="Proteomes" id="UP000626109">
    <property type="component" value="Unassembled WGS sequence"/>
</dbReference>
<sequence length="220" mass="23986">MMLVFELIEGFTLSAFMSQQTDCPLVTGKLSIISGIASALQYIHSVRQPIVHGDLKDTHVFVEHWQGRLRSKLGDFGLARLVCGEVRMSDTLRWMAPEIVTSCGAVVPAASADTFSFGRLMSLVLSGQRPCAGLKHQEVMAMTLKSQLPDLAWPDEPLEVVKLSDFGKVCVQLNPLQRPTMQAATACIAACAESMPERFSRALASSSPANLVSFPKRCMT</sequence>
<protein>
    <recommendedName>
        <fullName evidence="1">Protein kinase domain-containing protein</fullName>
    </recommendedName>
</protein>
<dbReference type="EMBL" id="CAJNNW010032540">
    <property type="protein sequence ID" value="CAE8713913.1"/>
    <property type="molecule type" value="Genomic_DNA"/>
</dbReference>
<evidence type="ECO:0000259" key="1">
    <source>
        <dbReference type="PROSITE" id="PS50011"/>
    </source>
</evidence>
<dbReference type="InterPro" id="IPR051681">
    <property type="entry name" value="Ser/Thr_Kinases-Pseudokinases"/>
</dbReference>
<dbReference type="Gene3D" id="1.10.510.10">
    <property type="entry name" value="Transferase(Phosphotransferase) domain 1"/>
    <property type="match status" value="1"/>
</dbReference>
<evidence type="ECO:0000313" key="2">
    <source>
        <dbReference type="EMBL" id="CAE8610688.1"/>
    </source>
</evidence>
<gene>
    <name evidence="2" type="ORF">PGLA1383_LOCUS28511</name>
    <name evidence="3" type="ORF">PGLA2088_LOCUS37730</name>
</gene>
<proteinExistence type="predicted"/>
<accession>A0A813FDX9</accession>
<dbReference type="GO" id="GO:0004674">
    <property type="term" value="F:protein serine/threonine kinase activity"/>
    <property type="evidence" value="ECO:0007669"/>
    <property type="project" value="TreeGrafter"/>
</dbReference>
<comment type="caution">
    <text evidence="2">The sequence shown here is derived from an EMBL/GenBank/DDBJ whole genome shotgun (WGS) entry which is preliminary data.</text>
</comment>
<dbReference type="PROSITE" id="PS50011">
    <property type="entry name" value="PROTEIN_KINASE_DOM"/>
    <property type="match status" value="1"/>
</dbReference>
<dbReference type="GO" id="GO:0005524">
    <property type="term" value="F:ATP binding"/>
    <property type="evidence" value="ECO:0007669"/>
    <property type="project" value="InterPro"/>
</dbReference>
<dbReference type="InterPro" id="IPR000719">
    <property type="entry name" value="Prot_kinase_dom"/>
</dbReference>
<reference evidence="2" key="1">
    <citation type="submission" date="2021-02" db="EMBL/GenBank/DDBJ databases">
        <authorList>
            <person name="Dougan E. K."/>
            <person name="Rhodes N."/>
            <person name="Thang M."/>
            <person name="Chan C."/>
        </authorList>
    </citation>
    <scope>NUCLEOTIDE SEQUENCE</scope>
</reference>